<proteinExistence type="predicted"/>
<organism evidence="1 2">
    <name type="scientific">Ancylostoma ceylanicum</name>
    <dbReference type="NCBI Taxonomy" id="53326"/>
    <lineage>
        <taxon>Eukaryota</taxon>
        <taxon>Metazoa</taxon>
        <taxon>Ecdysozoa</taxon>
        <taxon>Nematoda</taxon>
        <taxon>Chromadorea</taxon>
        <taxon>Rhabditida</taxon>
        <taxon>Rhabditina</taxon>
        <taxon>Rhabditomorpha</taxon>
        <taxon>Strongyloidea</taxon>
        <taxon>Ancylostomatidae</taxon>
        <taxon>Ancylostomatinae</taxon>
        <taxon>Ancylostoma</taxon>
    </lineage>
</organism>
<protein>
    <submittedName>
        <fullName evidence="1">Uncharacterized protein</fullName>
    </submittedName>
</protein>
<dbReference type="Proteomes" id="UP000024635">
    <property type="component" value="Unassembled WGS sequence"/>
</dbReference>
<name>A0A016SX46_9BILA</name>
<keyword evidence="2" id="KW-1185">Reference proteome</keyword>
<accession>A0A016SX46</accession>
<evidence type="ECO:0000313" key="1">
    <source>
        <dbReference type="EMBL" id="EYB94919.1"/>
    </source>
</evidence>
<comment type="caution">
    <text evidence="1">The sequence shown here is derived from an EMBL/GenBank/DDBJ whole genome shotgun (WGS) entry which is preliminary data.</text>
</comment>
<reference evidence="2" key="1">
    <citation type="journal article" date="2015" name="Nat. Genet.">
        <title>The genome and transcriptome of the zoonotic hookworm Ancylostoma ceylanicum identify infection-specific gene families.</title>
        <authorList>
            <person name="Schwarz E.M."/>
            <person name="Hu Y."/>
            <person name="Antoshechkin I."/>
            <person name="Miller M.M."/>
            <person name="Sternberg P.W."/>
            <person name="Aroian R.V."/>
        </authorList>
    </citation>
    <scope>NUCLEOTIDE SEQUENCE</scope>
    <source>
        <strain evidence="2">HY135</strain>
    </source>
</reference>
<dbReference type="EMBL" id="JARK01001501">
    <property type="protein sequence ID" value="EYB94919.1"/>
    <property type="molecule type" value="Genomic_DNA"/>
</dbReference>
<gene>
    <name evidence="1" type="primary">Acey_s0165.g12</name>
    <name evidence="1" type="ORF">Y032_0165g12</name>
</gene>
<evidence type="ECO:0000313" key="2">
    <source>
        <dbReference type="Proteomes" id="UP000024635"/>
    </source>
</evidence>
<sequence>MITAWNMSMQCADAQTNILQGRRQCGACERVQTTRVSRARIHETLTSQTNDVQHDLMENVMLGGTDPQSWFASLVLPWYVFMNPIPVQHWLP</sequence>
<dbReference type="AlphaFoldDB" id="A0A016SX46"/>